<feature type="compositionally biased region" description="Basic and acidic residues" evidence="1">
    <location>
        <begin position="73"/>
        <end position="83"/>
    </location>
</feature>
<organism evidence="2 3">
    <name type="scientific">Panicum miliaceum</name>
    <name type="common">Proso millet</name>
    <name type="synonym">Broomcorn millet</name>
    <dbReference type="NCBI Taxonomy" id="4540"/>
    <lineage>
        <taxon>Eukaryota</taxon>
        <taxon>Viridiplantae</taxon>
        <taxon>Streptophyta</taxon>
        <taxon>Embryophyta</taxon>
        <taxon>Tracheophyta</taxon>
        <taxon>Spermatophyta</taxon>
        <taxon>Magnoliopsida</taxon>
        <taxon>Liliopsida</taxon>
        <taxon>Poales</taxon>
        <taxon>Poaceae</taxon>
        <taxon>PACMAD clade</taxon>
        <taxon>Panicoideae</taxon>
        <taxon>Panicodae</taxon>
        <taxon>Paniceae</taxon>
        <taxon>Panicinae</taxon>
        <taxon>Panicum</taxon>
        <taxon>Panicum sect. Panicum</taxon>
    </lineage>
</organism>
<feature type="region of interest" description="Disordered" evidence="1">
    <location>
        <begin position="1"/>
        <end position="89"/>
    </location>
</feature>
<feature type="compositionally biased region" description="Gly residues" evidence="1">
    <location>
        <begin position="43"/>
        <end position="54"/>
    </location>
</feature>
<evidence type="ECO:0000313" key="2">
    <source>
        <dbReference type="EMBL" id="RLN22427.1"/>
    </source>
</evidence>
<name>A0A3L6SLP5_PANMI</name>
<accession>A0A3L6SLP5</accession>
<keyword evidence="3" id="KW-1185">Reference proteome</keyword>
<dbReference type="Proteomes" id="UP000275267">
    <property type="component" value="Unassembled WGS sequence"/>
</dbReference>
<proteinExistence type="predicted"/>
<protein>
    <submittedName>
        <fullName evidence="2">Uncharacterized protein</fullName>
    </submittedName>
</protein>
<gene>
    <name evidence="2" type="ORF">C2845_PM07G35090</name>
</gene>
<reference evidence="3" key="1">
    <citation type="journal article" date="2019" name="Nat. Commun.">
        <title>The genome of broomcorn millet.</title>
        <authorList>
            <person name="Zou C."/>
            <person name="Miki D."/>
            <person name="Li D."/>
            <person name="Tang Q."/>
            <person name="Xiao L."/>
            <person name="Rajput S."/>
            <person name="Deng P."/>
            <person name="Jia W."/>
            <person name="Huang R."/>
            <person name="Zhang M."/>
            <person name="Sun Y."/>
            <person name="Hu J."/>
            <person name="Fu X."/>
            <person name="Schnable P.S."/>
            <person name="Li F."/>
            <person name="Zhang H."/>
            <person name="Feng B."/>
            <person name="Zhu X."/>
            <person name="Liu R."/>
            <person name="Schnable J.C."/>
            <person name="Zhu J.-K."/>
            <person name="Zhang H."/>
        </authorList>
    </citation>
    <scope>NUCLEOTIDE SEQUENCE [LARGE SCALE GENOMIC DNA]</scope>
</reference>
<sequence>MSRHRRRPSRALPLDFSVDDDGGAAGAAKGANSIDGSQKPGAGSAGGRGNAGKGQEGHTSKKPPPAPGGSRSSPERAGNKSQDDATGGR</sequence>
<dbReference type="AlphaFoldDB" id="A0A3L6SLP5"/>
<comment type="caution">
    <text evidence="2">The sequence shown here is derived from an EMBL/GenBank/DDBJ whole genome shotgun (WGS) entry which is preliminary data.</text>
</comment>
<dbReference type="EMBL" id="PQIB02000004">
    <property type="protein sequence ID" value="RLN22427.1"/>
    <property type="molecule type" value="Genomic_DNA"/>
</dbReference>
<evidence type="ECO:0000313" key="3">
    <source>
        <dbReference type="Proteomes" id="UP000275267"/>
    </source>
</evidence>
<evidence type="ECO:0000256" key="1">
    <source>
        <dbReference type="SAM" id="MobiDB-lite"/>
    </source>
</evidence>